<evidence type="ECO:0000256" key="2">
    <source>
        <dbReference type="ARBA" id="ARBA00022448"/>
    </source>
</evidence>
<feature type="transmembrane region" description="Helical" evidence="9">
    <location>
        <begin position="363"/>
        <end position="386"/>
    </location>
</feature>
<accession>A0A0F9R312</accession>
<dbReference type="Gene3D" id="3.40.50.300">
    <property type="entry name" value="P-loop containing nucleotide triphosphate hydrolases"/>
    <property type="match status" value="1"/>
</dbReference>
<evidence type="ECO:0000256" key="1">
    <source>
        <dbReference type="ARBA" id="ARBA00004202"/>
    </source>
</evidence>
<feature type="domain" description="ABC transporter" evidence="10">
    <location>
        <begin position="665"/>
        <end position="927"/>
    </location>
</feature>
<dbReference type="AlphaFoldDB" id="A0A0F9R312"/>
<feature type="transmembrane region" description="Helical" evidence="9">
    <location>
        <begin position="603"/>
        <end position="621"/>
    </location>
</feature>
<keyword evidence="5" id="KW-0547">Nucleotide-binding</keyword>
<dbReference type="FunFam" id="3.40.50.300:FF:000016">
    <property type="entry name" value="Oligopeptide ABC transporter ATP-binding component"/>
    <property type="match status" value="1"/>
</dbReference>
<dbReference type="InterPro" id="IPR017871">
    <property type="entry name" value="ABC_transporter-like_CS"/>
</dbReference>
<dbReference type="InterPro" id="IPR003439">
    <property type="entry name" value="ABC_transporter-like_ATP-bd"/>
</dbReference>
<dbReference type="NCBIfam" id="TIGR01727">
    <property type="entry name" value="oligo_HPY"/>
    <property type="match status" value="1"/>
</dbReference>
<feature type="transmembrane region" description="Helical" evidence="9">
    <location>
        <begin position="529"/>
        <end position="553"/>
    </location>
</feature>
<dbReference type="PANTHER" id="PTHR43297">
    <property type="entry name" value="OLIGOPEPTIDE TRANSPORT ATP-BINDING PROTEIN APPD"/>
    <property type="match status" value="1"/>
</dbReference>
<evidence type="ECO:0000256" key="5">
    <source>
        <dbReference type="ARBA" id="ARBA00022741"/>
    </source>
</evidence>
<evidence type="ECO:0000256" key="4">
    <source>
        <dbReference type="ARBA" id="ARBA00022519"/>
    </source>
</evidence>
<keyword evidence="3" id="KW-1003">Cell membrane</keyword>
<evidence type="ECO:0000259" key="10">
    <source>
        <dbReference type="PROSITE" id="PS50893"/>
    </source>
</evidence>
<keyword evidence="6" id="KW-0067">ATP-binding</keyword>
<comment type="subcellular location">
    <subcellularLocation>
        <location evidence="1">Cell membrane</location>
        <topology evidence="1">Peripheral membrane protein</topology>
    </subcellularLocation>
</comment>
<dbReference type="InterPro" id="IPR050388">
    <property type="entry name" value="ABC_Ni/Peptide_Import"/>
</dbReference>
<keyword evidence="4" id="KW-0997">Cell inner membrane</keyword>
<dbReference type="Pfam" id="PF08352">
    <property type="entry name" value="oligo_HPY"/>
    <property type="match status" value="1"/>
</dbReference>
<comment type="caution">
    <text evidence="11">The sequence shown here is derived from an EMBL/GenBank/DDBJ whole genome shotgun (WGS) entry which is preliminary data.</text>
</comment>
<feature type="transmembrane region" description="Helical" evidence="9">
    <location>
        <begin position="150"/>
        <end position="167"/>
    </location>
</feature>
<feature type="transmembrane region" description="Helical" evidence="9">
    <location>
        <begin position="335"/>
        <end position="357"/>
    </location>
</feature>
<dbReference type="CDD" id="cd03257">
    <property type="entry name" value="ABC_NikE_OppD_transporters"/>
    <property type="match status" value="1"/>
</dbReference>
<organism evidence="11">
    <name type="scientific">marine sediment metagenome</name>
    <dbReference type="NCBI Taxonomy" id="412755"/>
    <lineage>
        <taxon>unclassified sequences</taxon>
        <taxon>metagenomes</taxon>
        <taxon>ecological metagenomes</taxon>
    </lineage>
</organism>
<reference evidence="11" key="1">
    <citation type="journal article" date="2015" name="Nature">
        <title>Complex archaea that bridge the gap between prokaryotes and eukaryotes.</title>
        <authorList>
            <person name="Spang A."/>
            <person name="Saw J.H."/>
            <person name="Jorgensen S.L."/>
            <person name="Zaremba-Niedzwiedzka K."/>
            <person name="Martijn J."/>
            <person name="Lind A.E."/>
            <person name="van Eijk R."/>
            <person name="Schleper C."/>
            <person name="Guy L."/>
            <person name="Ettema T.J."/>
        </authorList>
    </citation>
    <scope>NUCLEOTIDE SEQUENCE</scope>
</reference>
<dbReference type="PROSITE" id="PS50893">
    <property type="entry name" value="ABC_TRANSPORTER_2"/>
    <property type="match status" value="1"/>
</dbReference>
<evidence type="ECO:0000256" key="6">
    <source>
        <dbReference type="ARBA" id="ARBA00022840"/>
    </source>
</evidence>
<dbReference type="InterPro" id="IPR003593">
    <property type="entry name" value="AAA+_ATPase"/>
</dbReference>
<feature type="transmembrane region" description="Helical" evidence="9">
    <location>
        <begin position="221"/>
        <end position="240"/>
    </location>
</feature>
<sequence length="1015" mass="116195">MVGLIVLLLILSLIINFSFESTNLKRTYRLSSLVTSLILFGISLALRMLFETLGMWIFIFRILNDDLLYFAIMVTIFLFLHKPLLRKFGFTQVSNEPEPQNQTYSFNKIIIFLIGIAWFITGISLSISILDISLIDPYFPEYSSKFGLGLFWSFIFVLIYIMGTSLINMTLSNEKRISKKALKSSMYGAGILAFGCWFIQLVIFEIYINKGLGIELFQQDIRVLIIVIFGLYITFFFNLLKSRILPEMSEKSSKKVEELLISELKKQSINHNTKEIELGLADQDPSYNGSEDKISRFPQGISLKFYAFLLKKFNKSDDYSLSESQFDINSNKGMAGLLLMILTIGTSFVSLVVRLLLPNDLTGVIFLSCLCALFMVVGDLSLIFLFNRLNPVDKRISKTLFQQTMLFGGTFTFWLWIIPFFVIYLYLFILITDIIILNITFIIIISLMMLALGTRIMWWYATSIKMWDAATKKAPFVRKKAFRVNLGWLLFNIPLRLVLFMFFSNAGIYSSSLLKDFWANDVWPTKYELLIPILLNEFIIIAINVIIGIVIVLKVYKRKLGESFKFLISSQIIIFLITIFMSVSLGLFQSLIITYHYNFQDPRTPLIVATGIYIFSIFAFLKTKLDSESSRSVKFEDKFRAALKNYDDKTQFQDTTVARGKQPILNVQDLTTYFYTEEGIVRAVEGVSFKIYEGETLGLVGETGCGKSVTALSILRLIRPPGEIKSGRVLFEGEDLHQMTDQEFLKYRGNQITMIFQDPLNSLNPVFKVGVQISEVYRLHMEDELLIEAAKRNTSIYDVARKWSQKLLKDLNIPMPRIIFDRYPHELSGGMRQRIQIAMGLACSPKLLIADEPTTALDVTIQNQILKLMKDLKKKYNTSILFITHDLGIISKMCDRVAVMYSGLIVEYGDIEKLFVKPYHPYSRGLISSVPVVGKKKELLEVIPGMVPNLIYPPSGCRFHPRCQYCFEPCDSKIPKSIETESDYFVACHLYDPEFKDLAEISISKAESNTSDVSI</sequence>
<dbReference type="GO" id="GO:0005524">
    <property type="term" value="F:ATP binding"/>
    <property type="evidence" value="ECO:0007669"/>
    <property type="project" value="UniProtKB-KW"/>
</dbReference>
<evidence type="ECO:0000256" key="7">
    <source>
        <dbReference type="ARBA" id="ARBA00022967"/>
    </source>
</evidence>
<feature type="transmembrane region" description="Helical" evidence="9">
    <location>
        <begin position="187"/>
        <end position="209"/>
    </location>
</feature>
<dbReference type="InterPro" id="IPR027417">
    <property type="entry name" value="P-loop_NTPase"/>
</dbReference>
<keyword evidence="8 9" id="KW-0472">Membrane</keyword>
<feature type="transmembrane region" description="Helical" evidence="9">
    <location>
        <begin position="482"/>
        <end position="509"/>
    </location>
</feature>
<feature type="transmembrane region" description="Helical" evidence="9">
    <location>
        <begin position="435"/>
        <end position="461"/>
    </location>
</feature>
<feature type="transmembrane region" description="Helical" evidence="9">
    <location>
        <begin position="6"/>
        <end position="23"/>
    </location>
</feature>
<keyword evidence="9" id="KW-1133">Transmembrane helix</keyword>
<evidence type="ECO:0000313" key="11">
    <source>
        <dbReference type="EMBL" id="KKN43592.1"/>
    </source>
</evidence>
<dbReference type="EMBL" id="LAZR01001502">
    <property type="protein sequence ID" value="KKN43592.1"/>
    <property type="molecule type" value="Genomic_DNA"/>
</dbReference>
<dbReference type="PANTHER" id="PTHR43297:SF14">
    <property type="entry name" value="ATPASE AAA-TYPE CORE DOMAIN-CONTAINING PROTEIN"/>
    <property type="match status" value="1"/>
</dbReference>
<proteinExistence type="predicted"/>
<feature type="transmembrane region" description="Helical" evidence="9">
    <location>
        <begin position="406"/>
        <end position="429"/>
    </location>
</feature>
<name>A0A0F9R312_9ZZZZ</name>
<dbReference type="Pfam" id="PF00005">
    <property type="entry name" value="ABC_tran"/>
    <property type="match status" value="1"/>
</dbReference>
<dbReference type="InterPro" id="IPR013563">
    <property type="entry name" value="Oligopep_ABC_C"/>
</dbReference>
<dbReference type="SUPFAM" id="SSF52540">
    <property type="entry name" value="P-loop containing nucleoside triphosphate hydrolases"/>
    <property type="match status" value="1"/>
</dbReference>
<protein>
    <recommendedName>
        <fullName evidence="10">ABC transporter domain-containing protein</fullName>
    </recommendedName>
</protein>
<keyword evidence="7" id="KW-1278">Translocase</keyword>
<feature type="transmembrane region" description="Helical" evidence="9">
    <location>
        <begin position="573"/>
        <end position="597"/>
    </location>
</feature>
<keyword evidence="2" id="KW-0813">Transport</keyword>
<evidence type="ECO:0000256" key="3">
    <source>
        <dbReference type="ARBA" id="ARBA00022475"/>
    </source>
</evidence>
<dbReference type="SMART" id="SM00382">
    <property type="entry name" value="AAA"/>
    <property type="match status" value="1"/>
</dbReference>
<feature type="transmembrane region" description="Helical" evidence="9">
    <location>
        <begin position="109"/>
        <end position="130"/>
    </location>
</feature>
<evidence type="ECO:0000256" key="8">
    <source>
        <dbReference type="ARBA" id="ARBA00023136"/>
    </source>
</evidence>
<keyword evidence="9" id="KW-0812">Transmembrane</keyword>
<feature type="transmembrane region" description="Helical" evidence="9">
    <location>
        <begin position="30"/>
        <end position="50"/>
    </location>
</feature>
<evidence type="ECO:0000256" key="9">
    <source>
        <dbReference type="SAM" id="Phobius"/>
    </source>
</evidence>
<dbReference type="GO" id="GO:0015833">
    <property type="term" value="P:peptide transport"/>
    <property type="evidence" value="ECO:0007669"/>
    <property type="project" value="InterPro"/>
</dbReference>
<feature type="transmembrane region" description="Helical" evidence="9">
    <location>
        <begin position="56"/>
        <end position="80"/>
    </location>
</feature>
<gene>
    <name evidence="11" type="ORF">LCGC14_0701700</name>
</gene>
<dbReference type="GO" id="GO:0005886">
    <property type="term" value="C:plasma membrane"/>
    <property type="evidence" value="ECO:0007669"/>
    <property type="project" value="UniProtKB-SubCell"/>
</dbReference>
<dbReference type="PROSITE" id="PS00211">
    <property type="entry name" value="ABC_TRANSPORTER_1"/>
    <property type="match status" value="1"/>
</dbReference>
<dbReference type="GO" id="GO:0016887">
    <property type="term" value="F:ATP hydrolysis activity"/>
    <property type="evidence" value="ECO:0007669"/>
    <property type="project" value="InterPro"/>
</dbReference>